<reference evidence="4 5" key="1">
    <citation type="journal article" date="2015" name="Genome Announc.">
        <title>Complete Genome Sequence of the Type Strain Corynebacterium mustelae DSM 45274, Isolated from Various Tissues of a Male Ferret with Lethal Sepsis.</title>
        <authorList>
            <person name="Ruckert C."/>
            <person name="Eimer J."/>
            <person name="Winkler A."/>
            <person name="Tauch A."/>
        </authorList>
    </citation>
    <scope>NUCLEOTIDE SEQUENCE [LARGE SCALE GENOMIC DNA]</scope>
    <source>
        <strain evidence="4 5">DSM 45274</strain>
    </source>
</reference>
<dbReference type="GO" id="GO:0016151">
    <property type="term" value="F:nickel cation binding"/>
    <property type="evidence" value="ECO:0007669"/>
    <property type="project" value="InterPro"/>
</dbReference>
<dbReference type="PANTHER" id="PTHR34535:SF3">
    <property type="entry name" value="HYDROGENASE MATURATION FACTOR HYPA"/>
    <property type="match status" value="1"/>
</dbReference>
<keyword evidence="2" id="KW-0479">Metal-binding</keyword>
<dbReference type="KEGG" id="cmv:CMUST_03700"/>
<dbReference type="InterPro" id="IPR000688">
    <property type="entry name" value="HypA/HybF"/>
</dbReference>
<dbReference type="PATRIC" id="fig|571915.4.peg.790"/>
<name>A0A0G3GV95_9CORY</name>
<organism evidence="4 5">
    <name type="scientific">Corynebacterium mustelae</name>
    <dbReference type="NCBI Taxonomy" id="571915"/>
    <lineage>
        <taxon>Bacteria</taxon>
        <taxon>Bacillati</taxon>
        <taxon>Actinomycetota</taxon>
        <taxon>Actinomycetes</taxon>
        <taxon>Mycobacteriales</taxon>
        <taxon>Corynebacteriaceae</taxon>
        <taxon>Corynebacterium</taxon>
    </lineage>
</organism>
<dbReference type="STRING" id="571915.CMUST_03700"/>
<evidence type="ECO:0000313" key="4">
    <source>
        <dbReference type="EMBL" id="AKK05084.1"/>
    </source>
</evidence>
<dbReference type="RefSeq" id="WP_047261370.1">
    <property type="nucleotide sequence ID" value="NZ_CP011542.1"/>
</dbReference>
<dbReference type="Pfam" id="PF01155">
    <property type="entry name" value="HypA"/>
    <property type="match status" value="1"/>
</dbReference>
<dbReference type="PIRSF" id="PIRSF004761">
    <property type="entry name" value="Hydrgn_mat_HypA"/>
    <property type="match status" value="1"/>
</dbReference>
<dbReference type="Gene3D" id="3.30.2320.80">
    <property type="match status" value="1"/>
</dbReference>
<dbReference type="PANTHER" id="PTHR34535">
    <property type="entry name" value="HYDROGENASE MATURATION FACTOR HYPA"/>
    <property type="match status" value="1"/>
</dbReference>
<keyword evidence="1" id="KW-0533">Nickel</keyword>
<keyword evidence="5" id="KW-1185">Reference proteome</keyword>
<accession>A0A0G3GV95</accession>
<dbReference type="GO" id="GO:0008270">
    <property type="term" value="F:zinc ion binding"/>
    <property type="evidence" value="ECO:0007669"/>
    <property type="project" value="TreeGrafter"/>
</dbReference>
<dbReference type="GO" id="GO:0051604">
    <property type="term" value="P:protein maturation"/>
    <property type="evidence" value="ECO:0007669"/>
    <property type="project" value="InterPro"/>
</dbReference>
<gene>
    <name evidence="4" type="ORF">CMUST_03700</name>
</gene>
<evidence type="ECO:0000256" key="1">
    <source>
        <dbReference type="ARBA" id="ARBA00022596"/>
    </source>
</evidence>
<dbReference type="Proteomes" id="UP000035199">
    <property type="component" value="Chromosome"/>
</dbReference>
<proteinExistence type="predicted"/>
<dbReference type="OrthoDB" id="288014at2"/>
<evidence type="ECO:0000313" key="5">
    <source>
        <dbReference type="Proteomes" id="UP000035199"/>
    </source>
</evidence>
<reference evidence="5" key="2">
    <citation type="submission" date="2015-05" db="EMBL/GenBank/DDBJ databases">
        <title>Complete genome sequence of Corynebacterium mustelae DSM 45274, isolated from various tissues of a male ferret with lethal sepsis.</title>
        <authorList>
            <person name="Ruckert C."/>
            <person name="Albersmeier A."/>
            <person name="Winkler A."/>
            <person name="Tauch A."/>
        </authorList>
    </citation>
    <scope>NUCLEOTIDE SEQUENCE [LARGE SCALE GENOMIC DNA]</scope>
    <source>
        <strain evidence="5">DSM 45274</strain>
    </source>
</reference>
<dbReference type="EMBL" id="CP011542">
    <property type="protein sequence ID" value="AKK05084.1"/>
    <property type="molecule type" value="Genomic_DNA"/>
</dbReference>
<sequence length="117" mass="12661">MHEIALSTYIADIVSRAAGGRSVEIIRLEIGALRQVVPSSLEYAWGFVTRDTALAQSRLEITWIDAVVECGDGHTTVLDAAEYLSMSCPMCGRPVTVVTGNECRVRDIEVCGEYAPG</sequence>
<keyword evidence="3" id="KW-0862">Zinc</keyword>
<evidence type="ECO:0000256" key="2">
    <source>
        <dbReference type="ARBA" id="ARBA00022723"/>
    </source>
</evidence>
<protein>
    <submittedName>
        <fullName evidence="4">Zn finger protein HypA/HybF</fullName>
    </submittedName>
</protein>
<evidence type="ECO:0000256" key="3">
    <source>
        <dbReference type="ARBA" id="ARBA00022833"/>
    </source>
</evidence>
<dbReference type="AlphaFoldDB" id="A0A0G3GV95"/>